<gene>
    <name evidence="1" type="ORF">DKW60_02170</name>
</gene>
<dbReference type="EMBL" id="QGKM01000004">
    <property type="protein sequence ID" value="PWR00380.1"/>
    <property type="molecule type" value="Genomic_DNA"/>
</dbReference>
<dbReference type="AlphaFoldDB" id="A0A317CPW0"/>
<proteinExistence type="predicted"/>
<protein>
    <submittedName>
        <fullName evidence="1">Uncharacterized protein</fullName>
    </submittedName>
</protein>
<reference evidence="1 2" key="1">
    <citation type="submission" date="2018-05" db="EMBL/GenBank/DDBJ databases">
        <title>Leucothrix arctica sp. nov., isolated from Arctic seawater.</title>
        <authorList>
            <person name="Choi A."/>
            <person name="Baek K."/>
        </authorList>
    </citation>
    <scope>NUCLEOTIDE SEQUENCE [LARGE SCALE GENOMIC DNA]</scope>
    <source>
        <strain evidence="1 2">JCM 18388</strain>
    </source>
</reference>
<dbReference type="Proteomes" id="UP000245539">
    <property type="component" value="Unassembled WGS sequence"/>
</dbReference>
<dbReference type="Pfam" id="PF14284">
    <property type="entry name" value="PcfJ"/>
    <property type="match status" value="1"/>
</dbReference>
<evidence type="ECO:0000313" key="1">
    <source>
        <dbReference type="EMBL" id="PWR00380.1"/>
    </source>
</evidence>
<name>A0A317CPW0_9GAMM</name>
<sequence>MEVSMNAAAAKQTIKQHFQSLNDEQLQQYHINHDYFTGRPLSQPMMPRDREVSAEIVKKQRNLKRMNEVLYPAPTLGSVLGDALAGLQLSDEPNNNVQSAILEKPSEDLVKRAKRWFNQYIQEGLASLLTTQSGRLTDANLAVIKRAFSHNTVLIQNVCSLSAFWIRSPLEWDGQAESTQGLFEHLFVQYEAPAFLKPCWSRVMDEQTVPWLLCYLMYVQGGSLKALVDVFGWTPASHKLWHQLFDCPAKLSPEHAVLYAEFKRLGGWDEDLACLMANEAYVIDLLAPVSEDSRDFWYDTCRWTISKQYEMSGEVNRKILWWARHQFTELARQGEQYRLQGRSLAKVLESLTQYEDEQASIARARARLAERGRQVSMARNEERDRLREQERLDRLEFMARRNAPYHYSDYELINLSWNERGWNWDLQAHGKQWRFVELTTGNELHEEGQIMEHCVGGYSQSCYEGHSVIFSLRCDNKRTLTIEIDPLTRDLVQVQGHYNADPKKSEYNVVKRWVNEVVHGRVYW</sequence>
<evidence type="ECO:0000313" key="2">
    <source>
        <dbReference type="Proteomes" id="UP000245539"/>
    </source>
</evidence>
<accession>A0A317CPW0</accession>
<keyword evidence="2" id="KW-1185">Reference proteome</keyword>
<organism evidence="1 2">
    <name type="scientific">Leucothrix pacifica</name>
    <dbReference type="NCBI Taxonomy" id="1247513"/>
    <lineage>
        <taxon>Bacteria</taxon>
        <taxon>Pseudomonadati</taxon>
        <taxon>Pseudomonadota</taxon>
        <taxon>Gammaproteobacteria</taxon>
        <taxon>Thiotrichales</taxon>
        <taxon>Thiotrichaceae</taxon>
        <taxon>Leucothrix</taxon>
    </lineage>
</organism>
<comment type="caution">
    <text evidence="1">The sequence shown here is derived from an EMBL/GenBank/DDBJ whole genome shotgun (WGS) entry which is preliminary data.</text>
</comment>
<dbReference type="InterPro" id="IPR025586">
    <property type="entry name" value="PcfJ"/>
</dbReference>